<dbReference type="PANTHER" id="PTHR33627:SF1">
    <property type="entry name" value="TRANSPOSASE"/>
    <property type="match status" value="1"/>
</dbReference>
<dbReference type="InterPro" id="IPR012337">
    <property type="entry name" value="RNaseH-like_sf"/>
</dbReference>
<protein>
    <submittedName>
        <fullName evidence="2">SRSO17 transposase</fullName>
    </submittedName>
</protein>
<feature type="domain" description="Transposase IS701-like DDE" evidence="1">
    <location>
        <begin position="34"/>
        <end position="241"/>
    </location>
</feature>
<dbReference type="SUPFAM" id="SSF53098">
    <property type="entry name" value="Ribonuclease H-like"/>
    <property type="match status" value="1"/>
</dbReference>
<dbReference type="AlphaFoldDB" id="A0A840WW31"/>
<dbReference type="InterPro" id="IPR039365">
    <property type="entry name" value="IS701-like"/>
</dbReference>
<dbReference type="PANTHER" id="PTHR33627">
    <property type="entry name" value="TRANSPOSASE"/>
    <property type="match status" value="1"/>
</dbReference>
<evidence type="ECO:0000313" key="2">
    <source>
        <dbReference type="EMBL" id="MBB5495727.1"/>
    </source>
</evidence>
<keyword evidence="3" id="KW-1185">Reference proteome</keyword>
<name>A0A840WW31_9ACTN</name>
<gene>
    <name evidence="2" type="ORF">HNR07_006864</name>
</gene>
<organism evidence="2 3">
    <name type="scientific">Nocardiopsis metallicus</name>
    <dbReference type="NCBI Taxonomy" id="179819"/>
    <lineage>
        <taxon>Bacteria</taxon>
        <taxon>Bacillati</taxon>
        <taxon>Actinomycetota</taxon>
        <taxon>Actinomycetes</taxon>
        <taxon>Streptosporangiales</taxon>
        <taxon>Nocardiopsidaceae</taxon>
        <taxon>Nocardiopsis</taxon>
    </lineage>
</organism>
<sequence>MKTTKKQAAAAATSLAAQHWPHLLNELTASVIDPHLARPETRSTAHDLIAALLTPLTRKNCWTLAEHAGHPAPHRMQHLLLRARLDERALATALRSYIVRHLGTNDVVLVVDETGDVKKGTSTVGVARQYPGTAGRIENCQVAVYLAYTTPTGHALIDHRLYLARAWTQDPARLAAAGVPDQRKFATKTELAQQMIHTALEHARSAWVAGDEAYGRNPHLRAYLEEHRTGYVMAIAATDRLPTPRGPVAMKELAVLLPDEAWHKLSAGPGAKGERYYDWALIDDRADEAGVWWVLMRCGRSTGELAFYRCYAPAPVPLARLVAVAGRRWRVEESFAQGKGLAGLDEHQVRTWTSWHRWSLLAMVAYAFLVAVRVREARHHRGRDGLVALACNEIARLLNALLASGSGSEHVLAWSVFRRAHQEQARMCHYRRQAAQES</sequence>
<proteinExistence type="predicted"/>
<reference evidence="2 3" key="1">
    <citation type="submission" date="2020-08" db="EMBL/GenBank/DDBJ databases">
        <title>Sequencing the genomes of 1000 actinobacteria strains.</title>
        <authorList>
            <person name="Klenk H.-P."/>
        </authorList>
    </citation>
    <scope>NUCLEOTIDE SEQUENCE [LARGE SCALE GENOMIC DNA]</scope>
    <source>
        <strain evidence="2 3">DSM 44598</strain>
    </source>
</reference>
<evidence type="ECO:0000313" key="3">
    <source>
        <dbReference type="Proteomes" id="UP000579647"/>
    </source>
</evidence>
<dbReference type="EMBL" id="JACHDO010000001">
    <property type="protein sequence ID" value="MBB5495727.1"/>
    <property type="molecule type" value="Genomic_DNA"/>
</dbReference>
<dbReference type="NCBIfam" id="NF033540">
    <property type="entry name" value="transpos_IS701"/>
    <property type="match status" value="1"/>
</dbReference>
<comment type="caution">
    <text evidence="2">The sequence shown here is derived from an EMBL/GenBank/DDBJ whole genome shotgun (WGS) entry which is preliminary data.</text>
</comment>
<dbReference type="Pfam" id="PF13546">
    <property type="entry name" value="DDE_5"/>
    <property type="match status" value="1"/>
</dbReference>
<evidence type="ECO:0000259" key="1">
    <source>
        <dbReference type="Pfam" id="PF13546"/>
    </source>
</evidence>
<dbReference type="Proteomes" id="UP000579647">
    <property type="component" value="Unassembled WGS sequence"/>
</dbReference>
<dbReference type="InterPro" id="IPR038721">
    <property type="entry name" value="IS701-like_DDE_dom"/>
</dbReference>
<accession>A0A840WW31</accession>